<dbReference type="InterPro" id="IPR038390">
    <property type="entry name" value="Metal_Tscrpt_repr_sf"/>
</dbReference>
<accession>A0A1G2BPB6</accession>
<dbReference type="PANTHER" id="PTHR33677:SF5">
    <property type="entry name" value="TRANSCRIPTIONAL REPRESSOR FRMR"/>
    <property type="match status" value="1"/>
</dbReference>
<reference evidence="1 2" key="1">
    <citation type="journal article" date="2016" name="Nat. Commun.">
        <title>Thousands of microbial genomes shed light on interconnected biogeochemical processes in an aquifer system.</title>
        <authorList>
            <person name="Anantharaman K."/>
            <person name="Brown C.T."/>
            <person name="Hug L.A."/>
            <person name="Sharon I."/>
            <person name="Castelle C.J."/>
            <person name="Probst A.J."/>
            <person name="Thomas B.C."/>
            <person name="Singh A."/>
            <person name="Wilkins M.J."/>
            <person name="Karaoz U."/>
            <person name="Brodie E.L."/>
            <person name="Williams K.H."/>
            <person name="Hubbard S.S."/>
            <person name="Banfield J.F."/>
        </authorList>
    </citation>
    <scope>NUCLEOTIDE SEQUENCE [LARGE SCALE GENOMIC DNA]</scope>
</reference>
<evidence type="ECO:0008006" key="3">
    <source>
        <dbReference type="Google" id="ProtNLM"/>
    </source>
</evidence>
<dbReference type="GO" id="GO:0045892">
    <property type="term" value="P:negative regulation of DNA-templated transcription"/>
    <property type="evidence" value="ECO:0007669"/>
    <property type="project" value="UniProtKB-ARBA"/>
</dbReference>
<proteinExistence type="predicted"/>
<dbReference type="EMBL" id="MHKK01000017">
    <property type="protein sequence ID" value="OGY90087.1"/>
    <property type="molecule type" value="Genomic_DNA"/>
</dbReference>
<dbReference type="GO" id="GO:0046872">
    <property type="term" value="F:metal ion binding"/>
    <property type="evidence" value="ECO:0007669"/>
    <property type="project" value="InterPro"/>
</dbReference>
<dbReference type="GO" id="GO:0003677">
    <property type="term" value="F:DNA binding"/>
    <property type="evidence" value="ECO:0007669"/>
    <property type="project" value="InterPro"/>
</dbReference>
<dbReference type="Proteomes" id="UP000177817">
    <property type="component" value="Unassembled WGS sequence"/>
</dbReference>
<comment type="caution">
    <text evidence="1">The sequence shown here is derived from an EMBL/GenBank/DDBJ whole genome shotgun (WGS) entry which is preliminary data.</text>
</comment>
<dbReference type="Gene3D" id="1.20.58.1000">
    <property type="entry name" value="Metal-sensitive repressor, helix protomer"/>
    <property type="match status" value="1"/>
</dbReference>
<gene>
    <name evidence="1" type="ORF">A2677_00515</name>
</gene>
<dbReference type="AlphaFoldDB" id="A0A1G2BPB6"/>
<dbReference type="Pfam" id="PF02583">
    <property type="entry name" value="Trns_repr_metal"/>
    <property type="match status" value="1"/>
</dbReference>
<name>A0A1G2BPB6_9BACT</name>
<evidence type="ECO:0000313" key="2">
    <source>
        <dbReference type="Proteomes" id="UP000177817"/>
    </source>
</evidence>
<protein>
    <recommendedName>
        <fullName evidence="3">Cytoplasmic protein</fullName>
    </recommendedName>
</protein>
<organism evidence="1 2">
    <name type="scientific">Candidatus Komeilibacteria bacterium RIFCSPHIGHO2_01_FULL_52_14</name>
    <dbReference type="NCBI Taxonomy" id="1798549"/>
    <lineage>
        <taxon>Bacteria</taxon>
        <taxon>Candidatus Komeiliibacteriota</taxon>
    </lineage>
</organism>
<dbReference type="InterPro" id="IPR003735">
    <property type="entry name" value="Metal_Tscrpt_repr"/>
</dbReference>
<evidence type="ECO:0000313" key="1">
    <source>
        <dbReference type="EMBL" id="OGY90087.1"/>
    </source>
</evidence>
<sequence length="82" mass="9066">MMCDTKDFTDRLHRISGQISALEKMYVNKRNAQDIVQQIVAVRASLSSLAKLIVEAEVRGCIPSDASSVPVSRLVDTLFKLS</sequence>
<dbReference type="PANTHER" id="PTHR33677">
    <property type="entry name" value="TRANSCRIPTIONAL REPRESSOR FRMR-RELATED"/>
    <property type="match status" value="1"/>
</dbReference>
<dbReference type="CDD" id="cd10148">
    <property type="entry name" value="CsoR-like_DUF156"/>
    <property type="match status" value="1"/>
</dbReference>